<name>A0A437LR43_9BURK</name>
<organism evidence="3 4">
    <name type="scientific">Inhella crocodyli</name>
    <dbReference type="NCBI Taxonomy" id="2499851"/>
    <lineage>
        <taxon>Bacteria</taxon>
        <taxon>Pseudomonadati</taxon>
        <taxon>Pseudomonadota</taxon>
        <taxon>Betaproteobacteria</taxon>
        <taxon>Burkholderiales</taxon>
        <taxon>Sphaerotilaceae</taxon>
        <taxon>Inhella</taxon>
    </lineage>
</organism>
<dbReference type="RefSeq" id="WP_127680512.1">
    <property type="nucleotide sequence ID" value="NZ_SACM01000001.1"/>
</dbReference>
<evidence type="ECO:0000259" key="2">
    <source>
        <dbReference type="Pfam" id="PF03061"/>
    </source>
</evidence>
<reference evidence="3 4" key="1">
    <citation type="submission" date="2019-01" db="EMBL/GenBank/DDBJ databases">
        <authorList>
            <person name="Chen W.-M."/>
        </authorList>
    </citation>
    <scope>NUCLEOTIDE SEQUENCE [LARGE SCALE GENOMIC DNA]</scope>
    <source>
        <strain evidence="3 4">CCP-18</strain>
    </source>
</reference>
<dbReference type="Proteomes" id="UP000288587">
    <property type="component" value="Unassembled WGS sequence"/>
</dbReference>
<dbReference type="AlphaFoldDB" id="A0A437LR43"/>
<dbReference type="Gene3D" id="3.10.129.10">
    <property type="entry name" value="Hotdog Thioesterase"/>
    <property type="match status" value="1"/>
</dbReference>
<keyword evidence="1" id="KW-0378">Hydrolase</keyword>
<gene>
    <name evidence="3" type="ORF">EOD73_02390</name>
</gene>
<protein>
    <submittedName>
        <fullName evidence="3">PaaI family thioesterase</fullName>
    </submittedName>
</protein>
<dbReference type="InterPro" id="IPR006683">
    <property type="entry name" value="Thioestr_dom"/>
</dbReference>
<keyword evidence="4" id="KW-1185">Reference proteome</keyword>
<dbReference type="EMBL" id="SACM01000001">
    <property type="protein sequence ID" value="RVT87887.1"/>
    <property type="molecule type" value="Genomic_DNA"/>
</dbReference>
<dbReference type="NCBIfam" id="TIGR00369">
    <property type="entry name" value="unchar_dom_1"/>
    <property type="match status" value="1"/>
</dbReference>
<accession>A0A437LR43</accession>
<dbReference type="Pfam" id="PF03061">
    <property type="entry name" value="4HBT"/>
    <property type="match status" value="1"/>
</dbReference>
<evidence type="ECO:0000256" key="1">
    <source>
        <dbReference type="ARBA" id="ARBA00022801"/>
    </source>
</evidence>
<dbReference type="SUPFAM" id="SSF54637">
    <property type="entry name" value="Thioesterase/thiol ester dehydrase-isomerase"/>
    <property type="match status" value="1"/>
</dbReference>
<sequence length="189" mass="20230">MSTPSTENLADPLHQWLADEEAVRQRQRANAQPTMGGIATPDQLAGLSGLETLQAMVAGKLPAPPMAHTMDYLLVEVGPGHAVFQGEPLHHHYNPMGTVHGGWFATLLDSALGCAVHTTMQPGEGYTTLEVKFNLVKALKAEKPLRVRAIGRVRHRGRQTATAEADLVGPDGTLYAHASTTCLVMAPRA</sequence>
<dbReference type="OrthoDB" id="9813282at2"/>
<dbReference type="InterPro" id="IPR003736">
    <property type="entry name" value="PAAI_dom"/>
</dbReference>
<evidence type="ECO:0000313" key="4">
    <source>
        <dbReference type="Proteomes" id="UP000288587"/>
    </source>
</evidence>
<proteinExistence type="predicted"/>
<dbReference type="GO" id="GO:0016289">
    <property type="term" value="F:acyl-CoA hydrolase activity"/>
    <property type="evidence" value="ECO:0007669"/>
    <property type="project" value="UniProtKB-ARBA"/>
</dbReference>
<dbReference type="CDD" id="cd03443">
    <property type="entry name" value="PaaI_thioesterase"/>
    <property type="match status" value="1"/>
</dbReference>
<comment type="caution">
    <text evidence="3">The sequence shown here is derived from an EMBL/GenBank/DDBJ whole genome shotgun (WGS) entry which is preliminary data.</text>
</comment>
<dbReference type="InterPro" id="IPR029069">
    <property type="entry name" value="HotDog_dom_sf"/>
</dbReference>
<feature type="domain" description="Thioesterase" evidence="2">
    <location>
        <begin position="96"/>
        <end position="174"/>
    </location>
</feature>
<evidence type="ECO:0000313" key="3">
    <source>
        <dbReference type="EMBL" id="RVT87887.1"/>
    </source>
</evidence>